<proteinExistence type="predicted"/>
<protein>
    <submittedName>
        <fullName evidence="2">Uncharacterized protein</fullName>
    </submittedName>
</protein>
<evidence type="ECO:0000256" key="1">
    <source>
        <dbReference type="SAM" id="MobiDB-lite"/>
    </source>
</evidence>
<sequence>MARGRRPLDAETKANNRKLSLQRYASKLRARNSEIVVSEGMTPQHVLRARACRAVYRESHRKEGRARDTLRRQTALLNKDGAEALDEHIQRPYMAKTQKRHEGRPPPRKLKPPTENQRRCRALRAMGLEEDNSDDSDEDVPEGMCGCDRTECQKTHRNETAKRRDWKDFELRYPADVIARM</sequence>
<evidence type="ECO:0000313" key="2">
    <source>
        <dbReference type="EMBL" id="KAJ7025310.1"/>
    </source>
</evidence>
<feature type="region of interest" description="Disordered" evidence="1">
    <location>
        <begin position="81"/>
        <end position="117"/>
    </location>
</feature>
<dbReference type="EMBL" id="JARJCM010000155">
    <property type="protein sequence ID" value="KAJ7025310.1"/>
    <property type="molecule type" value="Genomic_DNA"/>
</dbReference>
<dbReference type="Proteomes" id="UP001218188">
    <property type="component" value="Unassembled WGS sequence"/>
</dbReference>
<feature type="compositionally biased region" description="Basic residues" evidence="1">
    <location>
        <begin position="97"/>
        <end position="111"/>
    </location>
</feature>
<gene>
    <name evidence="2" type="ORF">C8F04DRAFT_1269337</name>
</gene>
<comment type="caution">
    <text evidence="2">The sequence shown here is derived from an EMBL/GenBank/DDBJ whole genome shotgun (WGS) entry which is preliminary data.</text>
</comment>
<accession>A0AAD6WUI0</accession>
<organism evidence="2 3">
    <name type="scientific">Mycena alexandri</name>
    <dbReference type="NCBI Taxonomy" id="1745969"/>
    <lineage>
        <taxon>Eukaryota</taxon>
        <taxon>Fungi</taxon>
        <taxon>Dikarya</taxon>
        <taxon>Basidiomycota</taxon>
        <taxon>Agaricomycotina</taxon>
        <taxon>Agaricomycetes</taxon>
        <taxon>Agaricomycetidae</taxon>
        <taxon>Agaricales</taxon>
        <taxon>Marasmiineae</taxon>
        <taxon>Mycenaceae</taxon>
        <taxon>Mycena</taxon>
    </lineage>
</organism>
<name>A0AAD6WUI0_9AGAR</name>
<feature type="compositionally biased region" description="Basic and acidic residues" evidence="1">
    <location>
        <begin position="81"/>
        <end position="90"/>
    </location>
</feature>
<evidence type="ECO:0000313" key="3">
    <source>
        <dbReference type="Proteomes" id="UP001218188"/>
    </source>
</evidence>
<dbReference type="AlphaFoldDB" id="A0AAD6WUI0"/>
<keyword evidence="3" id="KW-1185">Reference proteome</keyword>
<reference evidence="2" key="1">
    <citation type="submission" date="2023-03" db="EMBL/GenBank/DDBJ databases">
        <title>Massive genome expansion in bonnet fungi (Mycena s.s.) driven by repeated elements and novel gene families across ecological guilds.</title>
        <authorList>
            <consortium name="Lawrence Berkeley National Laboratory"/>
            <person name="Harder C.B."/>
            <person name="Miyauchi S."/>
            <person name="Viragh M."/>
            <person name="Kuo A."/>
            <person name="Thoen E."/>
            <person name="Andreopoulos B."/>
            <person name="Lu D."/>
            <person name="Skrede I."/>
            <person name="Drula E."/>
            <person name="Henrissat B."/>
            <person name="Morin E."/>
            <person name="Kohler A."/>
            <person name="Barry K."/>
            <person name="LaButti K."/>
            <person name="Morin E."/>
            <person name="Salamov A."/>
            <person name="Lipzen A."/>
            <person name="Mereny Z."/>
            <person name="Hegedus B."/>
            <person name="Baldrian P."/>
            <person name="Stursova M."/>
            <person name="Weitz H."/>
            <person name="Taylor A."/>
            <person name="Grigoriev I.V."/>
            <person name="Nagy L.G."/>
            <person name="Martin F."/>
            <person name="Kauserud H."/>
        </authorList>
    </citation>
    <scope>NUCLEOTIDE SEQUENCE</scope>
    <source>
        <strain evidence="2">CBHHK200</strain>
    </source>
</reference>